<dbReference type="Proteomes" id="UP001595593">
    <property type="component" value="Unassembled WGS sequence"/>
</dbReference>
<dbReference type="GO" id="GO:0004798">
    <property type="term" value="F:dTMP kinase activity"/>
    <property type="evidence" value="ECO:0007669"/>
    <property type="project" value="UniProtKB-EC"/>
</dbReference>
<evidence type="ECO:0000313" key="13">
    <source>
        <dbReference type="EMBL" id="MFC3124838.1"/>
    </source>
</evidence>
<protein>
    <recommendedName>
        <fullName evidence="3 11">Thymidylate kinase</fullName>
        <ecNumber evidence="2 11">2.7.4.9</ecNumber>
    </recommendedName>
    <alternativeName>
        <fullName evidence="9 11">dTMP kinase</fullName>
    </alternativeName>
</protein>
<proteinExistence type="inferred from homology"/>
<dbReference type="InterPro" id="IPR018095">
    <property type="entry name" value="Thymidylate_kin_CS"/>
</dbReference>
<dbReference type="RefSeq" id="WP_379595243.1">
    <property type="nucleotide sequence ID" value="NZ_JBHRTN010000007.1"/>
</dbReference>
<feature type="domain" description="Thymidylate kinase-like" evidence="12">
    <location>
        <begin position="8"/>
        <end position="190"/>
    </location>
</feature>
<evidence type="ECO:0000256" key="9">
    <source>
        <dbReference type="ARBA" id="ARBA00029962"/>
    </source>
</evidence>
<evidence type="ECO:0000313" key="14">
    <source>
        <dbReference type="Proteomes" id="UP001595593"/>
    </source>
</evidence>
<dbReference type="SUPFAM" id="SSF52540">
    <property type="entry name" value="P-loop containing nucleoside triphosphate hydrolases"/>
    <property type="match status" value="1"/>
</dbReference>
<comment type="similarity">
    <text evidence="1 11">Belongs to the thymidylate kinase family.</text>
</comment>
<evidence type="ECO:0000256" key="8">
    <source>
        <dbReference type="ARBA" id="ARBA00022840"/>
    </source>
</evidence>
<dbReference type="CDD" id="cd01672">
    <property type="entry name" value="TMPK"/>
    <property type="match status" value="1"/>
</dbReference>
<dbReference type="EC" id="2.7.4.9" evidence="2 11"/>
<comment type="caution">
    <text evidence="13">The sequence shown here is derived from an EMBL/GenBank/DDBJ whole genome shotgun (WGS) entry which is preliminary data.</text>
</comment>
<dbReference type="InterPro" id="IPR027417">
    <property type="entry name" value="P-loop_NTPase"/>
</dbReference>
<comment type="function">
    <text evidence="11">Phosphorylation of dTMP to form dTDP in both de novo and salvage pathways of dTTP synthesis.</text>
</comment>
<dbReference type="PROSITE" id="PS01331">
    <property type="entry name" value="THYMIDYLATE_KINASE"/>
    <property type="match status" value="1"/>
</dbReference>
<dbReference type="PANTHER" id="PTHR10344:SF4">
    <property type="entry name" value="UMP-CMP KINASE 2, MITOCHONDRIAL"/>
    <property type="match status" value="1"/>
</dbReference>
<comment type="catalytic activity">
    <reaction evidence="10 11">
        <text>dTMP + ATP = dTDP + ADP</text>
        <dbReference type="Rhea" id="RHEA:13517"/>
        <dbReference type="ChEBI" id="CHEBI:30616"/>
        <dbReference type="ChEBI" id="CHEBI:58369"/>
        <dbReference type="ChEBI" id="CHEBI:63528"/>
        <dbReference type="ChEBI" id="CHEBI:456216"/>
        <dbReference type="EC" id="2.7.4.9"/>
    </reaction>
</comment>
<dbReference type="Gene3D" id="3.40.50.300">
    <property type="entry name" value="P-loop containing nucleotide triphosphate hydrolases"/>
    <property type="match status" value="1"/>
</dbReference>
<dbReference type="InterPro" id="IPR039430">
    <property type="entry name" value="Thymidylate_kin-like_dom"/>
</dbReference>
<evidence type="ECO:0000256" key="1">
    <source>
        <dbReference type="ARBA" id="ARBA00009776"/>
    </source>
</evidence>
<evidence type="ECO:0000256" key="4">
    <source>
        <dbReference type="ARBA" id="ARBA00022679"/>
    </source>
</evidence>
<gene>
    <name evidence="11 13" type="primary">tmk</name>
    <name evidence="13" type="ORF">ACFOD4_07185</name>
</gene>
<keyword evidence="14" id="KW-1185">Reference proteome</keyword>
<dbReference type="PANTHER" id="PTHR10344">
    <property type="entry name" value="THYMIDYLATE KINASE"/>
    <property type="match status" value="1"/>
</dbReference>
<dbReference type="InterPro" id="IPR018094">
    <property type="entry name" value="Thymidylate_kinase"/>
</dbReference>
<evidence type="ECO:0000256" key="10">
    <source>
        <dbReference type="ARBA" id="ARBA00048743"/>
    </source>
</evidence>
<reference evidence="14" key="1">
    <citation type="journal article" date="2019" name="Int. J. Syst. Evol. Microbiol.">
        <title>The Global Catalogue of Microorganisms (GCM) 10K type strain sequencing project: providing services to taxonomists for standard genome sequencing and annotation.</title>
        <authorList>
            <consortium name="The Broad Institute Genomics Platform"/>
            <consortium name="The Broad Institute Genome Sequencing Center for Infectious Disease"/>
            <person name="Wu L."/>
            <person name="Ma J."/>
        </authorList>
    </citation>
    <scope>NUCLEOTIDE SEQUENCE [LARGE SCALE GENOMIC DNA]</scope>
    <source>
        <strain evidence="14">KCTC 52094</strain>
    </source>
</reference>
<evidence type="ECO:0000256" key="5">
    <source>
        <dbReference type="ARBA" id="ARBA00022727"/>
    </source>
</evidence>
<dbReference type="EMBL" id="JBHRTN010000007">
    <property type="protein sequence ID" value="MFC3124838.1"/>
    <property type="molecule type" value="Genomic_DNA"/>
</dbReference>
<dbReference type="NCBIfam" id="TIGR00041">
    <property type="entry name" value="DTMP_kinase"/>
    <property type="match status" value="1"/>
</dbReference>
<evidence type="ECO:0000256" key="11">
    <source>
        <dbReference type="HAMAP-Rule" id="MF_00165"/>
    </source>
</evidence>
<keyword evidence="6 11" id="KW-0547">Nucleotide-binding</keyword>
<keyword evidence="5 11" id="KW-0545">Nucleotide biosynthesis</keyword>
<keyword evidence="7 11" id="KW-0418">Kinase</keyword>
<feature type="binding site" evidence="11">
    <location>
        <begin position="10"/>
        <end position="17"/>
    </location>
    <ligand>
        <name>ATP</name>
        <dbReference type="ChEBI" id="CHEBI:30616"/>
    </ligand>
</feature>
<keyword evidence="4 11" id="KW-0808">Transferase</keyword>
<evidence type="ECO:0000256" key="6">
    <source>
        <dbReference type="ARBA" id="ARBA00022741"/>
    </source>
</evidence>
<keyword evidence="8 11" id="KW-0067">ATP-binding</keyword>
<sequence length="209" mass="22824">MKGRFITLEGGEGAGKTTLARHLAMALGREGYPVLRTREPGGSPGAEALRTLLLHGQVDWDAATAAMLVLAARREHWGKTIAPALAAGAWVICDRFSDSTMAYQCAGQGLDVAWWNKIRTIAMPDAEPELTVILDLPVEAGLARAAARNAPDRFEAMGSAFHQRVRQAFRDLAEHEPQRCLLLDAERSPSCLLVDALKVIRERLVMRSD</sequence>
<accession>A0ABV7FZX2</accession>
<evidence type="ECO:0000256" key="2">
    <source>
        <dbReference type="ARBA" id="ARBA00012980"/>
    </source>
</evidence>
<organism evidence="13 14">
    <name type="scientific">Teichococcus globiformis</name>
    <dbReference type="NCBI Taxonomy" id="2307229"/>
    <lineage>
        <taxon>Bacteria</taxon>
        <taxon>Pseudomonadati</taxon>
        <taxon>Pseudomonadota</taxon>
        <taxon>Alphaproteobacteria</taxon>
        <taxon>Acetobacterales</taxon>
        <taxon>Roseomonadaceae</taxon>
        <taxon>Roseomonas</taxon>
    </lineage>
</organism>
<evidence type="ECO:0000256" key="7">
    <source>
        <dbReference type="ARBA" id="ARBA00022777"/>
    </source>
</evidence>
<evidence type="ECO:0000259" key="12">
    <source>
        <dbReference type="Pfam" id="PF02223"/>
    </source>
</evidence>
<evidence type="ECO:0000256" key="3">
    <source>
        <dbReference type="ARBA" id="ARBA00017144"/>
    </source>
</evidence>
<dbReference type="Pfam" id="PF02223">
    <property type="entry name" value="Thymidylate_kin"/>
    <property type="match status" value="1"/>
</dbReference>
<dbReference type="HAMAP" id="MF_00165">
    <property type="entry name" value="Thymidylate_kinase"/>
    <property type="match status" value="1"/>
</dbReference>
<name>A0ABV7FZX2_9PROT</name>